<dbReference type="Pfam" id="PF03551">
    <property type="entry name" value="PadR"/>
    <property type="match status" value="1"/>
</dbReference>
<dbReference type="PANTHER" id="PTHR33169">
    <property type="entry name" value="PADR-FAMILY TRANSCRIPTIONAL REGULATOR"/>
    <property type="match status" value="1"/>
</dbReference>
<organism evidence="2 3">
    <name type="scientific">Sediminibacillus albus</name>
    <dbReference type="NCBI Taxonomy" id="407036"/>
    <lineage>
        <taxon>Bacteria</taxon>
        <taxon>Bacillati</taxon>
        <taxon>Bacillota</taxon>
        <taxon>Bacilli</taxon>
        <taxon>Bacillales</taxon>
        <taxon>Bacillaceae</taxon>
        <taxon>Sediminibacillus</taxon>
    </lineage>
</organism>
<keyword evidence="3" id="KW-1185">Reference proteome</keyword>
<gene>
    <name evidence="2" type="ORF">SAMN05216243_2960</name>
</gene>
<evidence type="ECO:0000313" key="3">
    <source>
        <dbReference type="Proteomes" id="UP000198694"/>
    </source>
</evidence>
<dbReference type="PANTHER" id="PTHR33169:SF25">
    <property type="entry name" value="DNA-BINDING PROTEIN YIZB-RELATED"/>
    <property type="match status" value="1"/>
</dbReference>
<reference evidence="2 3" key="1">
    <citation type="submission" date="2016-10" db="EMBL/GenBank/DDBJ databases">
        <authorList>
            <person name="de Groot N.N."/>
        </authorList>
    </citation>
    <scope>NUCLEOTIDE SEQUENCE [LARGE SCALE GENOMIC DNA]</scope>
    <source>
        <strain evidence="2 3">CGMCC 1.6502</strain>
    </source>
</reference>
<dbReference type="InterPro" id="IPR036388">
    <property type="entry name" value="WH-like_DNA-bd_sf"/>
</dbReference>
<feature type="domain" description="Transcription regulator PadR N-terminal" evidence="1">
    <location>
        <begin position="16"/>
        <end position="85"/>
    </location>
</feature>
<dbReference type="Proteomes" id="UP000198694">
    <property type="component" value="Unassembled WGS sequence"/>
</dbReference>
<dbReference type="RefSeq" id="WP_093215735.1">
    <property type="nucleotide sequence ID" value="NZ_FNFL01000005.1"/>
</dbReference>
<dbReference type="SUPFAM" id="SSF46785">
    <property type="entry name" value="Winged helix' DNA-binding domain"/>
    <property type="match status" value="1"/>
</dbReference>
<dbReference type="InterPro" id="IPR005149">
    <property type="entry name" value="Tscrpt_reg_PadR_N"/>
</dbReference>
<evidence type="ECO:0000259" key="1">
    <source>
        <dbReference type="Pfam" id="PF03551"/>
    </source>
</evidence>
<dbReference type="InterPro" id="IPR052509">
    <property type="entry name" value="Metal_resp_DNA-bind_regulator"/>
</dbReference>
<protein>
    <submittedName>
        <fullName evidence="2">PadR family transcriptional regulator, regulatory protein PadR</fullName>
    </submittedName>
</protein>
<dbReference type="STRING" id="407036.SAMN05216243_2960"/>
<sequence>MIEKTQLLKGVLEGAILGIISEKETYGYKLLDKLKQNGFLIGDGSIYPLLLRMEKKELIKGEMRPSSDGPNRKYYSLTEKGEQSLLEFKHFWDSVNKAVKKSIYTKDDDYKNETIS</sequence>
<accession>A0A1G9BDA9</accession>
<dbReference type="InterPro" id="IPR036390">
    <property type="entry name" value="WH_DNA-bd_sf"/>
</dbReference>
<dbReference type="Gene3D" id="1.10.10.10">
    <property type="entry name" value="Winged helix-like DNA-binding domain superfamily/Winged helix DNA-binding domain"/>
    <property type="match status" value="1"/>
</dbReference>
<dbReference type="OrthoDB" id="9791785at2"/>
<dbReference type="EMBL" id="FNFL01000005">
    <property type="protein sequence ID" value="SDK37467.1"/>
    <property type="molecule type" value="Genomic_DNA"/>
</dbReference>
<dbReference type="AlphaFoldDB" id="A0A1G9BDA9"/>
<evidence type="ECO:0000313" key="2">
    <source>
        <dbReference type="EMBL" id="SDK37467.1"/>
    </source>
</evidence>
<proteinExistence type="predicted"/>
<name>A0A1G9BDA9_9BACI</name>